<sequence length="254" mass="28924">MPERLLGWPVRHKFHNNHKHLGKIAGRRWVIAGLRVEFEQKESWRLNVDDQQAQAVMRELVASGQVTDPDSARGKLLQTAAHLFRSKGYERTTVRDLASAVGIQSGSIFHHFKSKDEILRSVMEETIRYNTALMQASLAEASSLRERVLALIRCELQSIMGGTGEAMAVLVYEWRSLSQPSQQFILGLRDTYEQLWLDVLSEARAAGYFKADPFILRRFLTGALSWTNTWFRPEGPMNLDQLAEEALSLVLKDI</sequence>
<dbReference type="InterPro" id="IPR001647">
    <property type="entry name" value="HTH_TetR"/>
</dbReference>
<dbReference type="GO" id="GO:0000976">
    <property type="term" value="F:transcription cis-regulatory region binding"/>
    <property type="evidence" value="ECO:0007669"/>
    <property type="project" value="TreeGrafter"/>
</dbReference>
<name>A0A1I5KWQ8_9PSED</name>
<dbReference type="PRINTS" id="PR00455">
    <property type="entry name" value="HTHTETR"/>
</dbReference>
<dbReference type="InterPro" id="IPR050109">
    <property type="entry name" value="HTH-type_TetR-like_transc_reg"/>
</dbReference>
<evidence type="ECO:0000256" key="1">
    <source>
        <dbReference type="ARBA" id="ARBA00023054"/>
    </source>
</evidence>
<organism evidence="5 6">
    <name type="scientific">Pseudomonas borbori</name>
    <dbReference type="NCBI Taxonomy" id="289003"/>
    <lineage>
        <taxon>Bacteria</taxon>
        <taxon>Pseudomonadati</taxon>
        <taxon>Pseudomonadota</taxon>
        <taxon>Gammaproteobacteria</taxon>
        <taxon>Pseudomonadales</taxon>
        <taxon>Pseudomonadaceae</taxon>
        <taxon>Pseudomonas</taxon>
    </lineage>
</organism>
<evidence type="ECO:0000313" key="6">
    <source>
        <dbReference type="Proteomes" id="UP000198784"/>
    </source>
</evidence>
<dbReference type="Gene3D" id="1.10.357.10">
    <property type="entry name" value="Tetracycline Repressor, domain 2"/>
    <property type="match status" value="1"/>
</dbReference>
<keyword evidence="1" id="KW-0175">Coiled coil</keyword>
<proteinExistence type="predicted"/>
<dbReference type="Pfam" id="PF17932">
    <property type="entry name" value="TetR_C_24"/>
    <property type="match status" value="1"/>
</dbReference>
<dbReference type="InterPro" id="IPR009057">
    <property type="entry name" value="Homeodomain-like_sf"/>
</dbReference>
<dbReference type="PROSITE" id="PS01081">
    <property type="entry name" value="HTH_TETR_1"/>
    <property type="match status" value="1"/>
</dbReference>
<dbReference type="STRING" id="289003.SAMN05216190_102123"/>
<feature type="DNA-binding region" description="H-T-H motif" evidence="3">
    <location>
        <begin position="93"/>
        <end position="112"/>
    </location>
</feature>
<dbReference type="EMBL" id="FOWX01000002">
    <property type="protein sequence ID" value="SFO89427.1"/>
    <property type="molecule type" value="Genomic_DNA"/>
</dbReference>
<dbReference type="SUPFAM" id="SSF46689">
    <property type="entry name" value="Homeodomain-like"/>
    <property type="match status" value="1"/>
</dbReference>
<dbReference type="AlphaFoldDB" id="A0A1I5KWQ8"/>
<feature type="domain" description="HTH tetR-type" evidence="4">
    <location>
        <begin position="70"/>
        <end position="130"/>
    </location>
</feature>
<evidence type="ECO:0000256" key="3">
    <source>
        <dbReference type="PROSITE-ProRule" id="PRU00335"/>
    </source>
</evidence>
<dbReference type="PANTHER" id="PTHR30055:SF183">
    <property type="entry name" value="NUCLEOID OCCLUSION FACTOR SLMA"/>
    <property type="match status" value="1"/>
</dbReference>
<dbReference type="PROSITE" id="PS50977">
    <property type="entry name" value="HTH_TETR_2"/>
    <property type="match status" value="1"/>
</dbReference>
<keyword evidence="2 3" id="KW-0238">DNA-binding</keyword>
<dbReference type="GO" id="GO:0003700">
    <property type="term" value="F:DNA-binding transcription factor activity"/>
    <property type="evidence" value="ECO:0007669"/>
    <property type="project" value="TreeGrafter"/>
</dbReference>
<reference evidence="6" key="1">
    <citation type="submission" date="2016-10" db="EMBL/GenBank/DDBJ databases">
        <authorList>
            <person name="Varghese N."/>
            <person name="Submissions S."/>
        </authorList>
    </citation>
    <scope>NUCLEOTIDE SEQUENCE [LARGE SCALE GENOMIC DNA]</scope>
    <source>
        <strain evidence="6">DSM 17834</strain>
    </source>
</reference>
<protein>
    <submittedName>
        <fullName evidence="5">Transcriptional regulator, TetR family</fullName>
    </submittedName>
</protein>
<accession>A0A1I5KWQ8</accession>
<evidence type="ECO:0000259" key="4">
    <source>
        <dbReference type="PROSITE" id="PS50977"/>
    </source>
</evidence>
<dbReference type="PANTHER" id="PTHR30055">
    <property type="entry name" value="HTH-TYPE TRANSCRIPTIONAL REGULATOR RUTR"/>
    <property type="match status" value="1"/>
</dbReference>
<dbReference type="InterPro" id="IPR036271">
    <property type="entry name" value="Tet_transcr_reg_TetR-rel_C_sf"/>
</dbReference>
<dbReference type="Proteomes" id="UP000198784">
    <property type="component" value="Unassembled WGS sequence"/>
</dbReference>
<gene>
    <name evidence="5" type="ORF">SAMN05216190_102123</name>
</gene>
<evidence type="ECO:0000256" key="2">
    <source>
        <dbReference type="ARBA" id="ARBA00023125"/>
    </source>
</evidence>
<dbReference type="SUPFAM" id="SSF48498">
    <property type="entry name" value="Tetracyclin repressor-like, C-terminal domain"/>
    <property type="match status" value="1"/>
</dbReference>
<dbReference type="Pfam" id="PF00440">
    <property type="entry name" value="TetR_N"/>
    <property type="match status" value="1"/>
</dbReference>
<evidence type="ECO:0000313" key="5">
    <source>
        <dbReference type="EMBL" id="SFO89427.1"/>
    </source>
</evidence>
<dbReference type="InterPro" id="IPR041490">
    <property type="entry name" value="KstR2_TetR_C"/>
</dbReference>
<keyword evidence="6" id="KW-1185">Reference proteome</keyword>
<dbReference type="InterPro" id="IPR023772">
    <property type="entry name" value="DNA-bd_HTH_TetR-type_CS"/>
</dbReference>